<dbReference type="Gene3D" id="3.90.1640.20">
    <property type="entry name" value="TON_0340"/>
    <property type="match status" value="1"/>
</dbReference>
<feature type="non-terminal residue" evidence="2">
    <location>
        <position position="1"/>
    </location>
</feature>
<reference evidence="2 3" key="1">
    <citation type="submission" date="2017-12" db="EMBL/GenBank/DDBJ databases">
        <title>High-resolution comparative analysis of great ape genomes.</title>
        <authorList>
            <person name="Pollen A."/>
            <person name="Hastie A."/>
            <person name="Hormozdiari F."/>
            <person name="Dougherty M."/>
            <person name="Liu R."/>
            <person name="Chaisson M."/>
            <person name="Hoppe E."/>
            <person name="Hill C."/>
            <person name="Pang A."/>
            <person name="Hillier L."/>
            <person name="Baker C."/>
            <person name="Armstrong J."/>
            <person name="Shendure J."/>
            <person name="Paten B."/>
            <person name="Wilson R."/>
            <person name="Chao H."/>
            <person name="Schneider V."/>
            <person name="Ventura M."/>
            <person name="Kronenberg Z."/>
            <person name="Murali S."/>
            <person name="Gordon D."/>
            <person name="Cantsilieris S."/>
            <person name="Munson K."/>
            <person name="Nelson B."/>
            <person name="Raja A."/>
            <person name="Underwood J."/>
            <person name="Diekhans M."/>
            <person name="Fiddes I."/>
            <person name="Haussler D."/>
            <person name="Eichler E."/>
        </authorList>
    </citation>
    <scope>NUCLEOTIDE SEQUENCE [LARGE SCALE GENOMIC DNA]</scope>
    <source>
        <strain evidence="2">Yerkes chimp pedigree #C0471</strain>
    </source>
</reference>
<proteinExistence type="predicted"/>
<sequence length="275" mass="29325">PILTYQGGSVEAAQAFLCKDGDPQTPRFDHLVAIERAGRAADGNYYNARKMNIKHLVDPIDDLFLAAKKIPGISSTGVGDGGNELGMGKVKEAVRRHIRHGDVIACDVEADFAVIAGVSNWGGYALACALYILYSCAVHSQYLRKAVGPSRAPGDQAWTQALPSVIKSGWGRCQGVPEPGLMVAAGGLCQGELPQPEQKEVKAKTELGPPDAMWRHVGLSVFPCVAGRQMEPFLPLPHSPARSRQPALPCLLQDETMIIPAPSCSTGSLSTMFPL</sequence>
<gene>
    <name evidence="2" type="ORF">CK820_G0003136</name>
</gene>
<name>A0A2J8PL31_PANTR</name>
<dbReference type="InterPro" id="IPR025504">
    <property type="entry name" value="GLUCM_C"/>
</dbReference>
<evidence type="ECO:0000313" key="2">
    <source>
        <dbReference type="EMBL" id="PNI84722.1"/>
    </source>
</evidence>
<dbReference type="Proteomes" id="UP000236370">
    <property type="component" value="Unassembled WGS sequence"/>
</dbReference>
<dbReference type="Pfam" id="PF14336">
    <property type="entry name" value="GLUCM-like_C"/>
    <property type="match status" value="1"/>
</dbReference>
<dbReference type="AlphaFoldDB" id="A0A2J8PL31"/>
<dbReference type="EMBL" id="NBAG03000214">
    <property type="protein sequence ID" value="PNI84722.1"/>
    <property type="molecule type" value="Genomic_DNA"/>
</dbReference>
<dbReference type="PANTHER" id="PTHR32022">
    <property type="entry name" value="D-GLUTAMATE CYCLASE, MITOCHONDRIAL"/>
    <property type="match status" value="1"/>
</dbReference>
<dbReference type="PANTHER" id="PTHR32022:SF10">
    <property type="entry name" value="D-GLUTAMATE CYCLASE, MITOCHONDRIAL"/>
    <property type="match status" value="1"/>
</dbReference>
<accession>A0A2J8PL31</accession>
<organism evidence="2 3">
    <name type="scientific">Pan troglodytes</name>
    <name type="common">Chimpanzee</name>
    <dbReference type="NCBI Taxonomy" id="9598"/>
    <lineage>
        <taxon>Eukaryota</taxon>
        <taxon>Metazoa</taxon>
        <taxon>Chordata</taxon>
        <taxon>Craniata</taxon>
        <taxon>Vertebrata</taxon>
        <taxon>Euteleostomi</taxon>
        <taxon>Mammalia</taxon>
        <taxon>Eutheria</taxon>
        <taxon>Euarchontoglires</taxon>
        <taxon>Primates</taxon>
        <taxon>Haplorrhini</taxon>
        <taxon>Catarrhini</taxon>
        <taxon>Hominidae</taxon>
        <taxon>Pan</taxon>
    </lineage>
</organism>
<comment type="caution">
    <text evidence="2">The sequence shown here is derived from an EMBL/GenBank/DDBJ whole genome shotgun (WGS) entry which is preliminary data.</text>
</comment>
<feature type="non-terminal residue" evidence="2">
    <location>
        <position position="275"/>
    </location>
</feature>
<evidence type="ECO:0000313" key="3">
    <source>
        <dbReference type="Proteomes" id="UP000236370"/>
    </source>
</evidence>
<feature type="domain" description="D-glutamate cyclase-like C-terminal" evidence="1">
    <location>
        <begin position="2"/>
        <end position="165"/>
    </location>
</feature>
<evidence type="ECO:0000259" key="1">
    <source>
        <dbReference type="Pfam" id="PF14336"/>
    </source>
</evidence>
<protein>
    <submittedName>
        <fullName evidence="2">C14orf159 isoform 34</fullName>
    </submittedName>
</protein>